<protein>
    <recommendedName>
        <fullName evidence="1">Enoyl reductase (ER) domain-containing protein</fullName>
    </recommendedName>
</protein>
<feature type="domain" description="Enoyl reductase (ER)" evidence="1">
    <location>
        <begin position="15"/>
        <end position="367"/>
    </location>
</feature>
<dbReference type="SUPFAM" id="SSF50129">
    <property type="entry name" value="GroES-like"/>
    <property type="match status" value="1"/>
</dbReference>
<comment type="caution">
    <text evidence="2">The sequence shown here is derived from an EMBL/GenBank/DDBJ whole genome shotgun (WGS) entry which is preliminary data.</text>
</comment>
<dbReference type="InterPro" id="IPR011032">
    <property type="entry name" value="GroES-like_sf"/>
</dbReference>
<dbReference type="InterPro" id="IPR020843">
    <property type="entry name" value="ER"/>
</dbReference>
<dbReference type="InterPro" id="IPR036291">
    <property type="entry name" value="NAD(P)-bd_dom_sf"/>
</dbReference>
<dbReference type="Gene3D" id="3.40.50.720">
    <property type="entry name" value="NAD(P)-binding Rossmann-like Domain"/>
    <property type="match status" value="1"/>
</dbReference>
<dbReference type="SMART" id="SM00829">
    <property type="entry name" value="PKS_ER"/>
    <property type="match status" value="1"/>
</dbReference>
<evidence type="ECO:0000313" key="2">
    <source>
        <dbReference type="EMBL" id="CAG7964798.1"/>
    </source>
</evidence>
<dbReference type="CDD" id="cd08276">
    <property type="entry name" value="MDR7"/>
    <property type="match status" value="1"/>
</dbReference>
<dbReference type="InterPro" id="IPR052711">
    <property type="entry name" value="Zinc_ADH-like"/>
</dbReference>
<evidence type="ECO:0000313" key="3">
    <source>
        <dbReference type="Proteomes" id="UP001153618"/>
    </source>
</evidence>
<evidence type="ECO:0000259" key="1">
    <source>
        <dbReference type="SMART" id="SM00829"/>
    </source>
</evidence>
<organism evidence="2 3">
    <name type="scientific">Penicillium olsonii</name>
    <dbReference type="NCBI Taxonomy" id="99116"/>
    <lineage>
        <taxon>Eukaryota</taxon>
        <taxon>Fungi</taxon>
        <taxon>Dikarya</taxon>
        <taxon>Ascomycota</taxon>
        <taxon>Pezizomycotina</taxon>
        <taxon>Eurotiomycetes</taxon>
        <taxon>Eurotiomycetidae</taxon>
        <taxon>Eurotiales</taxon>
        <taxon>Aspergillaceae</taxon>
        <taxon>Penicillium</taxon>
    </lineage>
</organism>
<dbReference type="Proteomes" id="UP001153618">
    <property type="component" value="Unassembled WGS sequence"/>
</dbReference>
<dbReference type="Pfam" id="PF08240">
    <property type="entry name" value="ADH_N"/>
    <property type="match status" value="1"/>
</dbReference>
<dbReference type="PANTHER" id="PTHR45033">
    <property type="match status" value="1"/>
</dbReference>
<gene>
    <name evidence="2" type="ORF">POLS_LOCUS859</name>
</gene>
<dbReference type="InterPro" id="IPR013149">
    <property type="entry name" value="ADH-like_C"/>
</dbReference>
<dbReference type="Pfam" id="PF00107">
    <property type="entry name" value="ADH_zinc_N"/>
    <property type="match status" value="1"/>
</dbReference>
<dbReference type="SUPFAM" id="SSF51735">
    <property type="entry name" value="NAD(P)-binding Rossmann-fold domains"/>
    <property type="match status" value="1"/>
</dbReference>
<keyword evidence="3" id="KW-1185">Reference proteome</keyword>
<sequence>MVTQTSAWVLNDQHGIDSLQLVGDHPIRTLNDDEVLVKINAASLNYRDIVIAKVGSKHTEAVNQSTTNIHQNQGEPQLPFFTPGVTPGSDGAGTVEAVGSNVKTFKAGDRVCTHLVSQLPSSEAPGFSNINTGLGQHLDGTLRNHGIFHESALVPMPDLSFLEACTLTCSGLTAWNALFGLSDHAPGKGSTVLVQGTGGVSIAALQFALAAGATVIATTSSEVKAERLRSLGAHHVINYRSSHAWGDVAKSLTAESNGVDIVVDVGGLSTLPQSFKAVRKNGVIAVTGLLGQAEDQAAIPSIMDCLMNVCTARGILLGTRDQFHDMNRFITEKGIKPVVDDKVFGFQETKEAYQYLQQQKHFSKVCIGLE</sequence>
<dbReference type="GO" id="GO:0016491">
    <property type="term" value="F:oxidoreductase activity"/>
    <property type="evidence" value="ECO:0007669"/>
    <property type="project" value="InterPro"/>
</dbReference>
<dbReference type="AlphaFoldDB" id="A0A9W4MK39"/>
<proteinExistence type="predicted"/>
<dbReference type="Gene3D" id="3.90.180.10">
    <property type="entry name" value="Medium-chain alcohol dehydrogenases, catalytic domain"/>
    <property type="match status" value="1"/>
</dbReference>
<dbReference type="PANTHER" id="PTHR45033:SF2">
    <property type="entry name" value="ZINC-TYPE ALCOHOL DEHYDROGENASE-LIKE PROTEIN C1773.06C"/>
    <property type="match status" value="1"/>
</dbReference>
<accession>A0A9W4MK39</accession>
<name>A0A9W4MK39_PENOL</name>
<dbReference type="InterPro" id="IPR013154">
    <property type="entry name" value="ADH-like_N"/>
</dbReference>
<dbReference type="OrthoDB" id="9930022at2759"/>
<reference evidence="2" key="1">
    <citation type="submission" date="2021-07" db="EMBL/GenBank/DDBJ databases">
        <authorList>
            <person name="Branca A.L. A."/>
        </authorList>
    </citation>
    <scope>NUCLEOTIDE SEQUENCE</scope>
</reference>
<dbReference type="EMBL" id="CAJVOS010000008">
    <property type="protein sequence ID" value="CAG7964798.1"/>
    <property type="molecule type" value="Genomic_DNA"/>
</dbReference>